<protein>
    <submittedName>
        <fullName evidence="1">Uncharacterized protein</fullName>
    </submittedName>
</protein>
<accession>A0AA39PE02</accession>
<sequence length="315" mass="33708">MPFALPLLVLSPPLATPSPGALKLAPPSSSSLPFAFVMLPSFPRPSVLLVMSDDYMVHPSLAVLALALLKRVPPKNFKLAPPPSKLATTTRCVLRSLCSTLRLLLLLGLVSQGSAPWFLVTSVDEDSTNKCARLTSPPRLTAAQKGKGHATSTARITTKQGCSLTITKDVHKVGVKGGLGEKTPEDAVEVEDPALMPLGLLATLWWSHAMLAALPEHNARLFALVQENVLGVPSINMPACFMGNARSTRLIKSLFHILPLSKIFGKVPAALHHVHAENVENLSGLFELGVKEWRDLVDVDAEVAFVLGLALSKPN</sequence>
<organism evidence="1 2">
    <name type="scientific">Armillaria novae-zelandiae</name>
    <dbReference type="NCBI Taxonomy" id="153914"/>
    <lineage>
        <taxon>Eukaryota</taxon>
        <taxon>Fungi</taxon>
        <taxon>Dikarya</taxon>
        <taxon>Basidiomycota</taxon>
        <taxon>Agaricomycotina</taxon>
        <taxon>Agaricomycetes</taxon>
        <taxon>Agaricomycetidae</taxon>
        <taxon>Agaricales</taxon>
        <taxon>Marasmiineae</taxon>
        <taxon>Physalacriaceae</taxon>
        <taxon>Armillaria</taxon>
    </lineage>
</organism>
<dbReference type="AlphaFoldDB" id="A0AA39PE02"/>
<comment type="caution">
    <text evidence="1">The sequence shown here is derived from an EMBL/GenBank/DDBJ whole genome shotgun (WGS) entry which is preliminary data.</text>
</comment>
<reference evidence="1" key="1">
    <citation type="submission" date="2023-06" db="EMBL/GenBank/DDBJ databases">
        <authorList>
            <consortium name="Lawrence Berkeley National Laboratory"/>
            <person name="Ahrendt S."/>
            <person name="Sahu N."/>
            <person name="Indic B."/>
            <person name="Wong-Bajracharya J."/>
            <person name="Merenyi Z."/>
            <person name="Ke H.-M."/>
            <person name="Monk M."/>
            <person name="Kocsube S."/>
            <person name="Drula E."/>
            <person name="Lipzen A."/>
            <person name="Balint B."/>
            <person name="Henrissat B."/>
            <person name="Andreopoulos B."/>
            <person name="Martin F.M."/>
            <person name="Harder C.B."/>
            <person name="Rigling D."/>
            <person name="Ford K.L."/>
            <person name="Foster G.D."/>
            <person name="Pangilinan J."/>
            <person name="Papanicolaou A."/>
            <person name="Barry K."/>
            <person name="LaButti K."/>
            <person name="Viragh M."/>
            <person name="Koriabine M."/>
            <person name="Yan M."/>
            <person name="Riley R."/>
            <person name="Champramary S."/>
            <person name="Plett K.L."/>
            <person name="Tsai I.J."/>
            <person name="Slot J."/>
            <person name="Sipos G."/>
            <person name="Plett J."/>
            <person name="Nagy L.G."/>
            <person name="Grigoriev I.V."/>
        </authorList>
    </citation>
    <scope>NUCLEOTIDE SEQUENCE</scope>
    <source>
        <strain evidence="1">ICMP 16352</strain>
    </source>
</reference>
<proteinExistence type="predicted"/>
<dbReference type="EMBL" id="JAUEPR010000007">
    <property type="protein sequence ID" value="KAK0482512.1"/>
    <property type="molecule type" value="Genomic_DNA"/>
</dbReference>
<evidence type="ECO:0000313" key="1">
    <source>
        <dbReference type="EMBL" id="KAK0482512.1"/>
    </source>
</evidence>
<evidence type="ECO:0000313" key="2">
    <source>
        <dbReference type="Proteomes" id="UP001175227"/>
    </source>
</evidence>
<keyword evidence="2" id="KW-1185">Reference proteome</keyword>
<name>A0AA39PE02_9AGAR</name>
<gene>
    <name evidence="1" type="ORF">IW261DRAFT_1562217</name>
</gene>
<dbReference type="Proteomes" id="UP001175227">
    <property type="component" value="Unassembled WGS sequence"/>
</dbReference>